<evidence type="ECO:0000313" key="3">
    <source>
        <dbReference type="Proteomes" id="UP000029221"/>
    </source>
</evidence>
<dbReference type="AlphaFoldDB" id="A0A090QLR9"/>
<name>A0A090QLR9_9FLAO</name>
<gene>
    <name evidence="2" type="ORF">JCM19294_1974</name>
</gene>
<keyword evidence="3" id="KW-1185">Reference proteome</keyword>
<proteinExistence type="predicted"/>
<dbReference type="InterPro" id="IPR029044">
    <property type="entry name" value="Nucleotide-diphossugar_trans"/>
</dbReference>
<dbReference type="GO" id="GO:0016740">
    <property type="term" value="F:transferase activity"/>
    <property type="evidence" value="ECO:0007669"/>
    <property type="project" value="UniProtKB-KW"/>
</dbReference>
<accession>A0A090QLR9</accession>
<dbReference type="Pfam" id="PF00535">
    <property type="entry name" value="Glycos_transf_2"/>
    <property type="match status" value="1"/>
</dbReference>
<organism evidence="2 3">
    <name type="scientific">Nonlabens tegetincola</name>
    <dbReference type="NCBI Taxonomy" id="323273"/>
    <lineage>
        <taxon>Bacteria</taxon>
        <taxon>Pseudomonadati</taxon>
        <taxon>Bacteroidota</taxon>
        <taxon>Flavobacteriia</taxon>
        <taxon>Flavobacteriales</taxon>
        <taxon>Flavobacteriaceae</taxon>
        <taxon>Nonlabens</taxon>
    </lineage>
</organism>
<feature type="domain" description="Glycosyltransferase 2-like" evidence="1">
    <location>
        <begin position="6"/>
        <end position="127"/>
    </location>
</feature>
<dbReference type="InterPro" id="IPR001173">
    <property type="entry name" value="Glyco_trans_2-like"/>
</dbReference>
<comment type="caution">
    <text evidence="2">The sequence shown here is derived from an EMBL/GenBank/DDBJ whole genome shotgun (WGS) entry which is preliminary data.</text>
</comment>
<keyword evidence="2" id="KW-0808">Transferase</keyword>
<reference evidence="2" key="1">
    <citation type="journal article" date="2014" name="Genome Announc.">
        <title>Draft Genome Sequences of Marine Flavobacterium Nonlabens Strains NR17, NR24, NR27, NR32, NR33, and Ara13.</title>
        <authorList>
            <person name="Nakanishi M."/>
            <person name="Meirelles P."/>
            <person name="Suzuki R."/>
            <person name="Takatani N."/>
            <person name="Mino S."/>
            <person name="Suda W."/>
            <person name="Oshima K."/>
            <person name="Hattori M."/>
            <person name="Ohkuma M."/>
            <person name="Hosokawa M."/>
            <person name="Miyashita K."/>
            <person name="Thompson F.L."/>
            <person name="Niwa A."/>
            <person name="Sawabe T."/>
            <person name="Sawabe T."/>
        </authorList>
    </citation>
    <scope>NUCLEOTIDE SEQUENCE [LARGE SCALE GENOMIC DNA]</scope>
    <source>
        <strain evidence="2">JCM 19294</strain>
    </source>
</reference>
<dbReference type="Gene3D" id="3.90.550.10">
    <property type="entry name" value="Spore Coat Polysaccharide Biosynthesis Protein SpsA, Chain A"/>
    <property type="match status" value="1"/>
</dbReference>
<dbReference type="RefSeq" id="WP_042277771.1">
    <property type="nucleotide sequence ID" value="NZ_BBML01000002.1"/>
</dbReference>
<protein>
    <submittedName>
        <fullName evidence="2">Putative transferase</fullName>
    </submittedName>
</protein>
<evidence type="ECO:0000313" key="2">
    <source>
        <dbReference type="EMBL" id="GAK96461.1"/>
    </source>
</evidence>
<dbReference type="SUPFAM" id="SSF53448">
    <property type="entry name" value="Nucleotide-diphospho-sugar transferases"/>
    <property type="match status" value="1"/>
</dbReference>
<dbReference type="EMBL" id="BBML01000002">
    <property type="protein sequence ID" value="GAK96461.1"/>
    <property type="molecule type" value="Genomic_DNA"/>
</dbReference>
<evidence type="ECO:0000259" key="1">
    <source>
        <dbReference type="Pfam" id="PF00535"/>
    </source>
</evidence>
<dbReference type="Proteomes" id="UP000029221">
    <property type="component" value="Unassembled WGS sequence"/>
</dbReference>
<sequence>MTFSYLIVTRNRPNDLEITLGKLQELVRSNFDEVLVFIDGCSKTEYLKNRFPWVKWTISKVQLGASPARNKLYSLAQNDILIGLDDDAHPLEVDFKSKVISRFRESEKIAIIAFQEITGVFKDDFDALSKKRKGADYYTNEFVGCGFAIRKEVYDSIAGFPKWMDIYGEETAVALQVLDRGFDVLYSYDIAVNHRKDALARRKTGANYFRFEKQLINTIALYIIYYPKPIKKILKVIWHNGRKYAIQDATYLKCYFRAVFKAIGRVPMYIKNRKPVKGSTVIRRNNLQGIQY</sequence>
<dbReference type="eggNOG" id="COG1216">
    <property type="taxonomic scope" value="Bacteria"/>
</dbReference>